<keyword evidence="8" id="KW-1185">Reference proteome</keyword>
<dbReference type="InterPro" id="IPR001314">
    <property type="entry name" value="Peptidase_S1A"/>
</dbReference>
<name>A0A0D2LK32_9CHLO</name>
<dbReference type="STRING" id="145388.A0A0D2LK32"/>
<reference evidence="7 8" key="1">
    <citation type="journal article" date="2013" name="BMC Genomics">
        <title>Reconstruction of the lipid metabolism for the microalga Monoraphidium neglectum from its genome sequence reveals characteristics suitable for biofuel production.</title>
        <authorList>
            <person name="Bogen C."/>
            <person name="Al-Dilaimi A."/>
            <person name="Albersmeier A."/>
            <person name="Wichmann J."/>
            <person name="Grundmann M."/>
            <person name="Rupp O."/>
            <person name="Lauersen K.J."/>
            <person name="Blifernez-Klassen O."/>
            <person name="Kalinowski J."/>
            <person name="Goesmann A."/>
            <person name="Mussgnug J.H."/>
            <person name="Kruse O."/>
        </authorList>
    </citation>
    <scope>NUCLEOTIDE SEQUENCE [LARGE SCALE GENOMIC DNA]</scope>
    <source>
        <strain evidence="7 8">SAG 48.87</strain>
    </source>
</reference>
<dbReference type="Pfam" id="PF00089">
    <property type="entry name" value="Trypsin"/>
    <property type="match status" value="1"/>
</dbReference>
<dbReference type="InterPro" id="IPR001254">
    <property type="entry name" value="Trypsin_dom"/>
</dbReference>
<dbReference type="PANTHER" id="PTHR24264:SF69">
    <property type="entry name" value="TRYPSIN-3"/>
    <property type="match status" value="1"/>
</dbReference>
<dbReference type="InterPro" id="IPR050127">
    <property type="entry name" value="Serine_Proteases_S1"/>
</dbReference>
<protein>
    <recommendedName>
        <fullName evidence="6">Peptidase S1 domain-containing protein</fullName>
    </recommendedName>
</protein>
<feature type="signal peptide" evidence="5">
    <location>
        <begin position="1"/>
        <end position="33"/>
    </location>
</feature>
<evidence type="ECO:0000256" key="4">
    <source>
        <dbReference type="RuleBase" id="RU363034"/>
    </source>
</evidence>
<dbReference type="OrthoDB" id="545839at2759"/>
<dbReference type="AlphaFoldDB" id="A0A0D2LK32"/>
<organism evidence="7 8">
    <name type="scientific">Monoraphidium neglectum</name>
    <dbReference type="NCBI Taxonomy" id="145388"/>
    <lineage>
        <taxon>Eukaryota</taxon>
        <taxon>Viridiplantae</taxon>
        <taxon>Chlorophyta</taxon>
        <taxon>core chlorophytes</taxon>
        <taxon>Chlorophyceae</taxon>
        <taxon>CS clade</taxon>
        <taxon>Sphaeropleales</taxon>
        <taxon>Selenastraceae</taxon>
        <taxon>Monoraphidium</taxon>
    </lineage>
</organism>
<dbReference type="InterPro" id="IPR018114">
    <property type="entry name" value="TRYPSIN_HIS"/>
</dbReference>
<dbReference type="PROSITE" id="PS00134">
    <property type="entry name" value="TRYPSIN_HIS"/>
    <property type="match status" value="1"/>
</dbReference>
<evidence type="ECO:0000256" key="5">
    <source>
        <dbReference type="SAM" id="SignalP"/>
    </source>
</evidence>
<accession>A0A0D2LK32</accession>
<dbReference type="GO" id="GO:0006508">
    <property type="term" value="P:proteolysis"/>
    <property type="evidence" value="ECO:0007669"/>
    <property type="project" value="UniProtKB-KW"/>
</dbReference>
<evidence type="ECO:0000256" key="1">
    <source>
        <dbReference type="ARBA" id="ARBA00022670"/>
    </source>
</evidence>
<dbReference type="SMART" id="SM00020">
    <property type="entry name" value="Tryp_SPc"/>
    <property type="match status" value="1"/>
</dbReference>
<dbReference type="InterPro" id="IPR033116">
    <property type="entry name" value="TRYPSIN_SER"/>
</dbReference>
<dbReference type="SUPFAM" id="SSF50494">
    <property type="entry name" value="Trypsin-like serine proteases"/>
    <property type="match status" value="1"/>
</dbReference>
<dbReference type="Proteomes" id="UP000054498">
    <property type="component" value="Unassembled WGS sequence"/>
</dbReference>
<sequence length="397" mass="41351">MAHCGPIAVLQLLPLSSLLLLLRLLLLAQPAAARVPGVVMPSIVGGTDAPKGRFAYDMGLLSSLGGCGGALIRQDVVVTAAHCVAPGNPQAWAKELSVFVGNYKNFNRNGFDGMRYRASSVVVHPQYSDVTQAYDVALVFLSQCAALGPNVQVIQLASQEEFLAAQGSDWLISGWGTSGAGAKQDGMGGQLPPVLQMGRVSAGNVLAPASGGVPFVDSCQGDSGGPMVFNTAAREGPELAAPDNDRLVGIVSWGAGCGQKDSPGVYTHVPNLRPWILAEMAKVDGACSGPKWLSSASAAFTLASQERNWAGSITRTTAVGTKWPQALELCRRSCDRRAKSGGCSAFSVSLRASGKLTVTTKYACDMFKDMPSRLCGAPGSEADRQCKQSTGGAYLRA</sequence>
<keyword evidence="2 4" id="KW-0378">Hydrolase</keyword>
<dbReference type="PROSITE" id="PS50240">
    <property type="entry name" value="TRYPSIN_DOM"/>
    <property type="match status" value="1"/>
</dbReference>
<dbReference type="GO" id="GO:0004252">
    <property type="term" value="F:serine-type endopeptidase activity"/>
    <property type="evidence" value="ECO:0007669"/>
    <property type="project" value="InterPro"/>
</dbReference>
<dbReference type="PRINTS" id="PR00722">
    <property type="entry name" value="CHYMOTRYPSIN"/>
</dbReference>
<keyword evidence="4" id="KW-0720">Serine protease</keyword>
<evidence type="ECO:0000256" key="2">
    <source>
        <dbReference type="ARBA" id="ARBA00022801"/>
    </source>
</evidence>
<feature type="chain" id="PRO_5002246406" description="Peptidase S1 domain-containing protein" evidence="5">
    <location>
        <begin position="34"/>
        <end position="397"/>
    </location>
</feature>
<evidence type="ECO:0000313" key="8">
    <source>
        <dbReference type="Proteomes" id="UP000054498"/>
    </source>
</evidence>
<gene>
    <name evidence="7" type="ORF">MNEG_1225</name>
</gene>
<keyword evidence="3" id="KW-1015">Disulfide bond</keyword>
<dbReference type="PROSITE" id="PS00135">
    <property type="entry name" value="TRYPSIN_SER"/>
    <property type="match status" value="1"/>
</dbReference>
<dbReference type="InterPro" id="IPR009003">
    <property type="entry name" value="Peptidase_S1_PA"/>
</dbReference>
<dbReference type="InterPro" id="IPR043504">
    <property type="entry name" value="Peptidase_S1_PA_chymotrypsin"/>
</dbReference>
<dbReference type="CDD" id="cd00190">
    <property type="entry name" value="Tryp_SPc"/>
    <property type="match status" value="1"/>
</dbReference>
<feature type="domain" description="Peptidase S1" evidence="6">
    <location>
        <begin position="43"/>
        <end position="281"/>
    </location>
</feature>
<dbReference type="KEGG" id="mng:MNEG_1225"/>
<proteinExistence type="predicted"/>
<dbReference type="RefSeq" id="XP_013905748.1">
    <property type="nucleotide sequence ID" value="XM_014050294.1"/>
</dbReference>
<dbReference type="GeneID" id="25729593"/>
<evidence type="ECO:0000259" key="6">
    <source>
        <dbReference type="PROSITE" id="PS50240"/>
    </source>
</evidence>
<dbReference type="PANTHER" id="PTHR24264">
    <property type="entry name" value="TRYPSIN-RELATED"/>
    <property type="match status" value="1"/>
</dbReference>
<dbReference type="Gene3D" id="2.40.10.10">
    <property type="entry name" value="Trypsin-like serine proteases"/>
    <property type="match status" value="1"/>
</dbReference>
<dbReference type="GO" id="GO:0005615">
    <property type="term" value="C:extracellular space"/>
    <property type="evidence" value="ECO:0007669"/>
    <property type="project" value="TreeGrafter"/>
</dbReference>
<evidence type="ECO:0000313" key="7">
    <source>
        <dbReference type="EMBL" id="KIZ06729.1"/>
    </source>
</evidence>
<evidence type="ECO:0000256" key="3">
    <source>
        <dbReference type="ARBA" id="ARBA00023157"/>
    </source>
</evidence>
<keyword evidence="1 4" id="KW-0645">Protease</keyword>
<keyword evidence="5" id="KW-0732">Signal</keyword>
<dbReference type="EMBL" id="KK100337">
    <property type="protein sequence ID" value="KIZ06729.1"/>
    <property type="molecule type" value="Genomic_DNA"/>
</dbReference>